<organism evidence="2 3">
    <name type="scientific">Myceligenerans pegani</name>
    <dbReference type="NCBI Taxonomy" id="2776917"/>
    <lineage>
        <taxon>Bacteria</taxon>
        <taxon>Bacillati</taxon>
        <taxon>Actinomycetota</taxon>
        <taxon>Actinomycetes</taxon>
        <taxon>Micrococcales</taxon>
        <taxon>Promicromonosporaceae</taxon>
        <taxon>Myceligenerans</taxon>
    </lineage>
</organism>
<feature type="domain" description="YhcG N-terminal" evidence="1">
    <location>
        <begin position="23"/>
        <end position="154"/>
    </location>
</feature>
<dbReference type="Pfam" id="PF17761">
    <property type="entry name" value="DUF1016_N"/>
    <property type="match status" value="1"/>
</dbReference>
<protein>
    <recommendedName>
        <fullName evidence="1">YhcG N-terminal domain-containing protein</fullName>
    </recommendedName>
</protein>
<gene>
    <name evidence="2" type="ORF">IHE71_17815</name>
</gene>
<comment type="caution">
    <text evidence="2">The sequence shown here is derived from an EMBL/GenBank/DDBJ whole genome shotgun (WGS) entry which is preliminary data.</text>
</comment>
<dbReference type="Proteomes" id="UP000625527">
    <property type="component" value="Unassembled WGS sequence"/>
</dbReference>
<dbReference type="EMBL" id="JADAQT010000103">
    <property type="protein sequence ID" value="MBE1877548.1"/>
    <property type="molecule type" value="Genomic_DNA"/>
</dbReference>
<dbReference type="PANTHER" id="PTHR30547:SF0">
    <property type="entry name" value="BLR8175 PROTEIN"/>
    <property type="match status" value="1"/>
</dbReference>
<accession>A0ABR9N1N3</accession>
<dbReference type="InterPro" id="IPR041527">
    <property type="entry name" value="YhcG_N"/>
</dbReference>
<dbReference type="PANTHER" id="PTHR30547">
    <property type="entry name" value="UNCHARACTERIZED PROTEIN YHCG-RELATED"/>
    <property type="match status" value="1"/>
</dbReference>
<dbReference type="RefSeq" id="WP_192864105.1">
    <property type="nucleotide sequence ID" value="NZ_JADAQT010000103.1"/>
</dbReference>
<dbReference type="InterPro" id="IPR053148">
    <property type="entry name" value="PD-DEXK-like_domain"/>
</dbReference>
<proteinExistence type="predicted"/>
<sequence length="179" mass="20414">MTMTTTRPATVEPVGYTEFYDALRTRLREGRLRAARAANVELLLVYWRTGSELIARDGKYGWGTKAAERISEDVHRDFTAKGWTAGDVVHMRQFAEAWPEHDAIARGSVGLLPWEHITVLLDRLDTREARDRYASKAIKHGWSATTLAHAIEHEPRRRLTECLVDRRVPGGHQFDLPDP</sequence>
<evidence type="ECO:0000259" key="1">
    <source>
        <dbReference type="Pfam" id="PF17761"/>
    </source>
</evidence>
<reference evidence="2 3" key="1">
    <citation type="submission" date="2020-10" db="EMBL/GenBank/DDBJ databases">
        <title>Myceligenerans pegani sp. nov., an endophytic actinomycete isolated from Peganum harmala L. in Xinjiang, China.</title>
        <authorList>
            <person name="Xin L."/>
        </authorList>
    </citation>
    <scope>NUCLEOTIDE SEQUENCE [LARGE SCALE GENOMIC DNA]</scope>
    <source>
        <strain evidence="2 3">TRM65318</strain>
    </source>
</reference>
<evidence type="ECO:0000313" key="2">
    <source>
        <dbReference type="EMBL" id="MBE1877548.1"/>
    </source>
</evidence>
<evidence type="ECO:0000313" key="3">
    <source>
        <dbReference type="Proteomes" id="UP000625527"/>
    </source>
</evidence>
<name>A0ABR9N1N3_9MICO</name>
<keyword evidence="3" id="KW-1185">Reference proteome</keyword>